<gene>
    <name evidence="10" type="ORF">AYW79_05765</name>
    <name evidence="11" type="ORF">B2M26_12235</name>
</gene>
<dbReference type="PROSITE" id="PS50110">
    <property type="entry name" value="RESPONSE_REGULATORY"/>
    <property type="match status" value="1"/>
</dbReference>
<dbReference type="Pfam" id="PF00072">
    <property type="entry name" value="Response_reg"/>
    <property type="match status" value="1"/>
</dbReference>
<feature type="modified residue" description="4-aspartylphosphate" evidence="6">
    <location>
        <position position="51"/>
    </location>
</feature>
<dbReference type="PROSITE" id="PS51755">
    <property type="entry name" value="OMPR_PHOB"/>
    <property type="match status" value="1"/>
</dbReference>
<dbReference type="PANTHER" id="PTHR48111">
    <property type="entry name" value="REGULATOR OF RPOS"/>
    <property type="match status" value="1"/>
</dbReference>
<comment type="caution">
    <text evidence="11">The sequence shown here is derived from an EMBL/GenBank/DDBJ whole genome shotgun (WGS) entry which is preliminary data.</text>
</comment>
<evidence type="ECO:0000256" key="7">
    <source>
        <dbReference type="PROSITE-ProRule" id="PRU01091"/>
    </source>
</evidence>
<feature type="DNA-binding region" description="OmpR/PhoB-type" evidence="7">
    <location>
        <begin position="125"/>
        <end position="223"/>
    </location>
</feature>
<evidence type="ECO:0000259" key="8">
    <source>
        <dbReference type="PROSITE" id="PS50110"/>
    </source>
</evidence>
<name>A0A162UU55_9BACL</name>
<organism evidence="11 13">
    <name type="scientific">Ferroacidibacillus organovorans</name>
    <dbReference type="NCBI Taxonomy" id="1765683"/>
    <lineage>
        <taxon>Bacteria</taxon>
        <taxon>Bacillati</taxon>
        <taxon>Bacillota</taxon>
        <taxon>Bacilli</taxon>
        <taxon>Bacillales</taxon>
        <taxon>Alicyclobacillaceae</taxon>
        <taxon>Ferroacidibacillus</taxon>
    </lineage>
</organism>
<evidence type="ECO:0000259" key="9">
    <source>
        <dbReference type="PROSITE" id="PS51755"/>
    </source>
</evidence>
<dbReference type="Proteomes" id="UP000077421">
    <property type="component" value="Unassembled WGS sequence"/>
</dbReference>
<dbReference type="GO" id="GO:0005829">
    <property type="term" value="C:cytosol"/>
    <property type="evidence" value="ECO:0007669"/>
    <property type="project" value="TreeGrafter"/>
</dbReference>
<evidence type="ECO:0000313" key="10">
    <source>
        <dbReference type="EMBL" id="OAG94371.1"/>
    </source>
</evidence>
<dbReference type="AlphaFoldDB" id="A0A162UU55"/>
<dbReference type="Gene3D" id="3.40.50.2300">
    <property type="match status" value="1"/>
</dbReference>
<dbReference type="Gene3D" id="1.10.10.10">
    <property type="entry name" value="Winged helix-like DNA-binding domain superfamily/Winged helix DNA-binding domain"/>
    <property type="match status" value="1"/>
</dbReference>
<dbReference type="InterPro" id="IPR036388">
    <property type="entry name" value="WH-like_DNA-bd_sf"/>
</dbReference>
<reference evidence="10 12" key="1">
    <citation type="submission" date="2016-02" db="EMBL/GenBank/DDBJ databases">
        <title>Draft genome sequence of Acidibacillus ferrooxidans SLC66.</title>
        <authorList>
            <person name="Oliveira G."/>
            <person name="Nancucheo I."/>
            <person name="Dall'Agnol H."/>
            <person name="Johnson B."/>
            <person name="Oliveira R."/>
            <person name="Nunes G.L."/>
            <person name="Tzotzos G."/>
            <person name="Orellana S.C."/>
            <person name="Salim A.C."/>
            <person name="Araujo F.M."/>
        </authorList>
    </citation>
    <scope>NUCLEOTIDE SEQUENCE [LARGE SCALE GENOMIC DNA]</scope>
    <source>
        <strain evidence="10 12">SLC66</strain>
    </source>
</reference>
<evidence type="ECO:0000256" key="6">
    <source>
        <dbReference type="PROSITE-ProRule" id="PRU00169"/>
    </source>
</evidence>
<dbReference type="CDD" id="cd00383">
    <property type="entry name" value="trans_reg_C"/>
    <property type="match status" value="1"/>
</dbReference>
<dbReference type="EMBL" id="LSUQ01000011">
    <property type="protein sequence ID" value="OAG94371.1"/>
    <property type="molecule type" value="Genomic_DNA"/>
</dbReference>
<dbReference type="SUPFAM" id="SSF52172">
    <property type="entry name" value="CheY-like"/>
    <property type="match status" value="1"/>
</dbReference>
<dbReference type="InterPro" id="IPR001789">
    <property type="entry name" value="Sig_transdc_resp-reg_receiver"/>
</dbReference>
<dbReference type="GO" id="GO:0032993">
    <property type="term" value="C:protein-DNA complex"/>
    <property type="evidence" value="ECO:0007669"/>
    <property type="project" value="TreeGrafter"/>
</dbReference>
<dbReference type="FunFam" id="1.10.10.10:FF:000005">
    <property type="entry name" value="Two-component system response regulator"/>
    <property type="match status" value="1"/>
</dbReference>
<evidence type="ECO:0000256" key="1">
    <source>
        <dbReference type="ARBA" id="ARBA00022553"/>
    </source>
</evidence>
<dbReference type="PANTHER" id="PTHR48111:SF22">
    <property type="entry name" value="REGULATOR OF RPOS"/>
    <property type="match status" value="1"/>
</dbReference>
<dbReference type="InterPro" id="IPR016032">
    <property type="entry name" value="Sig_transdc_resp-reg_C-effctor"/>
</dbReference>
<keyword evidence="2" id="KW-0902">Two-component regulatory system</keyword>
<dbReference type="Proteomes" id="UP000190229">
    <property type="component" value="Unassembled WGS sequence"/>
</dbReference>
<dbReference type="RefSeq" id="WP_067563008.1">
    <property type="nucleotide sequence ID" value="NZ_LSUQ01000011.1"/>
</dbReference>
<evidence type="ECO:0000256" key="3">
    <source>
        <dbReference type="ARBA" id="ARBA00023015"/>
    </source>
</evidence>
<dbReference type="STRING" id="1765683.B2M26_12235"/>
<reference evidence="11 13" key="2">
    <citation type="submission" date="2017-02" db="EMBL/GenBank/DDBJ databases">
        <title>Draft genome of Acidibacillus ferrooxidans Huett2.</title>
        <authorList>
            <person name="Schopf S."/>
        </authorList>
    </citation>
    <scope>NUCLEOTIDE SEQUENCE [LARGE SCALE GENOMIC DNA]</scope>
    <source>
        <strain evidence="11 13">Huett2</strain>
    </source>
</reference>
<evidence type="ECO:0000313" key="12">
    <source>
        <dbReference type="Proteomes" id="UP000077421"/>
    </source>
</evidence>
<keyword evidence="13" id="KW-1185">Reference proteome</keyword>
<evidence type="ECO:0000256" key="4">
    <source>
        <dbReference type="ARBA" id="ARBA00023125"/>
    </source>
</evidence>
<accession>A0A162UU55</accession>
<keyword evidence="5" id="KW-0804">Transcription</keyword>
<dbReference type="Gene3D" id="6.10.250.690">
    <property type="match status" value="1"/>
</dbReference>
<evidence type="ECO:0000313" key="11">
    <source>
        <dbReference type="EMBL" id="OPG15233.1"/>
    </source>
</evidence>
<keyword evidence="3" id="KW-0805">Transcription regulation</keyword>
<dbReference type="SUPFAM" id="SSF46894">
    <property type="entry name" value="C-terminal effector domain of the bipartite response regulators"/>
    <property type="match status" value="1"/>
</dbReference>
<evidence type="ECO:0000313" key="13">
    <source>
        <dbReference type="Proteomes" id="UP000190229"/>
    </source>
</evidence>
<dbReference type="InterPro" id="IPR039420">
    <property type="entry name" value="WalR-like"/>
</dbReference>
<keyword evidence="4 7" id="KW-0238">DNA-binding</keyword>
<evidence type="ECO:0000256" key="5">
    <source>
        <dbReference type="ARBA" id="ARBA00023163"/>
    </source>
</evidence>
<dbReference type="EMBL" id="MWPS01000038">
    <property type="protein sequence ID" value="OPG15233.1"/>
    <property type="molecule type" value="Genomic_DNA"/>
</dbReference>
<sequence length="223" mass="24875">MKILIVEDDLRIAALLQRGLERKAHVVDVTHTMHTGYQAAIDGLFDVLILDIKLPDGDGMSLCEKLRNVGVTIPILMLTARDSTEDKIAGFHHGADDYLTKPFSFEELHVRLIALARRPAAYVENQVLRCGPLELNTGSAEVRKDGVLLELSRKEFSLLELLMRNAGQVMSRQLILEKLWGSDFEPEANVVEAIVARLRAKLDAPKSAPLIRTVRGIGYKVDR</sequence>
<dbReference type="SMART" id="SM00862">
    <property type="entry name" value="Trans_reg_C"/>
    <property type="match status" value="1"/>
</dbReference>
<proteinExistence type="predicted"/>
<dbReference type="Pfam" id="PF00486">
    <property type="entry name" value="Trans_reg_C"/>
    <property type="match status" value="1"/>
</dbReference>
<dbReference type="GO" id="GO:0000156">
    <property type="term" value="F:phosphorelay response regulator activity"/>
    <property type="evidence" value="ECO:0007669"/>
    <property type="project" value="TreeGrafter"/>
</dbReference>
<protein>
    <submittedName>
        <fullName evidence="11">DNA-binding response regulator</fullName>
    </submittedName>
</protein>
<dbReference type="GO" id="GO:0000976">
    <property type="term" value="F:transcription cis-regulatory region binding"/>
    <property type="evidence" value="ECO:0007669"/>
    <property type="project" value="TreeGrafter"/>
</dbReference>
<feature type="domain" description="Response regulatory" evidence="8">
    <location>
        <begin position="2"/>
        <end position="116"/>
    </location>
</feature>
<evidence type="ECO:0000256" key="2">
    <source>
        <dbReference type="ARBA" id="ARBA00023012"/>
    </source>
</evidence>
<dbReference type="InterPro" id="IPR011006">
    <property type="entry name" value="CheY-like_superfamily"/>
</dbReference>
<dbReference type="InterPro" id="IPR001867">
    <property type="entry name" value="OmpR/PhoB-type_DNA-bd"/>
</dbReference>
<feature type="domain" description="OmpR/PhoB-type" evidence="9">
    <location>
        <begin position="125"/>
        <end position="223"/>
    </location>
</feature>
<dbReference type="OrthoDB" id="9790442at2"/>
<dbReference type="SMART" id="SM00448">
    <property type="entry name" value="REC"/>
    <property type="match status" value="1"/>
</dbReference>
<keyword evidence="1 6" id="KW-0597">Phosphoprotein</keyword>
<dbReference type="GO" id="GO:0006355">
    <property type="term" value="P:regulation of DNA-templated transcription"/>
    <property type="evidence" value="ECO:0007669"/>
    <property type="project" value="InterPro"/>
</dbReference>